<accession>A0AAD7JBL7</accession>
<evidence type="ECO:0000313" key="1">
    <source>
        <dbReference type="EMBL" id="KAJ7758991.1"/>
    </source>
</evidence>
<keyword evidence="2" id="KW-1185">Reference proteome</keyword>
<proteinExistence type="predicted"/>
<gene>
    <name evidence="1" type="ORF">DFH07DRAFT_1060299</name>
</gene>
<dbReference type="Proteomes" id="UP001215280">
    <property type="component" value="Unassembled WGS sequence"/>
</dbReference>
<name>A0AAD7JBL7_9AGAR</name>
<organism evidence="1 2">
    <name type="scientific">Mycena maculata</name>
    <dbReference type="NCBI Taxonomy" id="230809"/>
    <lineage>
        <taxon>Eukaryota</taxon>
        <taxon>Fungi</taxon>
        <taxon>Dikarya</taxon>
        <taxon>Basidiomycota</taxon>
        <taxon>Agaricomycotina</taxon>
        <taxon>Agaricomycetes</taxon>
        <taxon>Agaricomycetidae</taxon>
        <taxon>Agaricales</taxon>
        <taxon>Marasmiineae</taxon>
        <taxon>Mycenaceae</taxon>
        <taxon>Mycena</taxon>
    </lineage>
</organism>
<evidence type="ECO:0000313" key="2">
    <source>
        <dbReference type="Proteomes" id="UP001215280"/>
    </source>
</evidence>
<dbReference type="AlphaFoldDB" id="A0AAD7JBL7"/>
<dbReference type="EMBL" id="JARJLG010000053">
    <property type="protein sequence ID" value="KAJ7758991.1"/>
    <property type="molecule type" value="Genomic_DNA"/>
</dbReference>
<sequence>MRTGSLFTSPRTLPSYLTLLHSLAADYDWDAVLCYHTLFFNRRACEMEANGPHPPPTYANSDCLRHPSAVLLTVPSPSLRRDALIQTPGALLSAPDAATQPPALSDANPDIDTRINSILMDEGGGQSPGTAFTYFHINHGCAFYAATASTPYCGRV</sequence>
<protein>
    <submittedName>
        <fullName evidence="1">Uncharacterized protein</fullName>
    </submittedName>
</protein>
<comment type="caution">
    <text evidence="1">The sequence shown here is derived from an EMBL/GenBank/DDBJ whole genome shotgun (WGS) entry which is preliminary data.</text>
</comment>
<reference evidence="1" key="1">
    <citation type="submission" date="2023-03" db="EMBL/GenBank/DDBJ databases">
        <title>Massive genome expansion in bonnet fungi (Mycena s.s.) driven by repeated elements and novel gene families across ecological guilds.</title>
        <authorList>
            <consortium name="Lawrence Berkeley National Laboratory"/>
            <person name="Harder C.B."/>
            <person name="Miyauchi S."/>
            <person name="Viragh M."/>
            <person name="Kuo A."/>
            <person name="Thoen E."/>
            <person name="Andreopoulos B."/>
            <person name="Lu D."/>
            <person name="Skrede I."/>
            <person name="Drula E."/>
            <person name="Henrissat B."/>
            <person name="Morin E."/>
            <person name="Kohler A."/>
            <person name="Barry K."/>
            <person name="LaButti K."/>
            <person name="Morin E."/>
            <person name="Salamov A."/>
            <person name="Lipzen A."/>
            <person name="Mereny Z."/>
            <person name="Hegedus B."/>
            <person name="Baldrian P."/>
            <person name="Stursova M."/>
            <person name="Weitz H."/>
            <person name="Taylor A."/>
            <person name="Grigoriev I.V."/>
            <person name="Nagy L.G."/>
            <person name="Martin F."/>
            <person name="Kauserud H."/>
        </authorList>
    </citation>
    <scope>NUCLEOTIDE SEQUENCE</scope>
    <source>
        <strain evidence="1">CBHHK188m</strain>
    </source>
</reference>